<sequence>MSEKILEEDNEDYNIDETNKENNINYNKNKDKDEDIDYMIQVNIEEEL</sequence>
<protein>
    <submittedName>
        <fullName evidence="2">17503_t:CDS:1</fullName>
    </submittedName>
</protein>
<comment type="caution">
    <text evidence="2">The sequence shown here is derived from an EMBL/GenBank/DDBJ whole genome shotgun (WGS) entry which is preliminary data.</text>
</comment>
<feature type="region of interest" description="Disordered" evidence="1">
    <location>
        <begin position="1"/>
        <end position="30"/>
    </location>
</feature>
<organism evidence="2 3">
    <name type="scientific">Funneliformis caledonium</name>
    <dbReference type="NCBI Taxonomy" id="1117310"/>
    <lineage>
        <taxon>Eukaryota</taxon>
        <taxon>Fungi</taxon>
        <taxon>Fungi incertae sedis</taxon>
        <taxon>Mucoromycota</taxon>
        <taxon>Glomeromycotina</taxon>
        <taxon>Glomeromycetes</taxon>
        <taxon>Glomerales</taxon>
        <taxon>Glomeraceae</taxon>
        <taxon>Funneliformis</taxon>
    </lineage>
</organism>
<gene>
    <name evidence="2" type="ORF">FCALED_LOCUS7649</name>
</gene>
<evidence type="ECO:0000256" key="1">
    <source>
        <dbReference type="SAM" id="MobiDB-lite"/>
    </source>
</evidence>
<accession>A0A9N9G7B5</accession>
<evidence type="ECO:0000313" key="2">
    <source>
        <dbReference type="EMBL" id="CAG8582114.1"/>
    </source>
</evidence>
<dbReference type="AlphaFoldDB" id="A0A9N9G7B5"/>
<feature type="non-terminal residue" evidence="2">
    <location>
        <position position="1"/>
    </location>
</feature>
<feature type="non-terminal residue" evidence="2">
    <location>
        <position position="48"/>
    </location>
</feature>
<reference evidence="2" key="1">
    <citation type="submission" date="2021-06" db="EMBL/GenBank/DDBJ databases">
        <authorList>
            <person name="Kallberg Y."/>
            <person name="Tangrot J."/>
            <person name="Rosling A."/>
        </authorList>
    </citation>
    <scope>NUCLEOTIDE SEQUENCE</scope>
    <source>
        <strain evidence="2">UK204</strain>
    </source>
</reference>
<name>A0A9N9G7B5_9GLOM</name>
<evidence type="ECO:0000313" key="3">
    <source>
        <dbReference type="Proteomes" id="UP000789570"/>
    </source>
</evidence>
<keyword evidence="3" id="KW-1185">Reference proteome</keyword>
<proteinExistence type="predicted"/>
<dbReference type="EMBL" id="CAJVPQ010002068">
    <property type="protein sequence ID" value="CAG8582114.1"/>
    <property type="molecule type" value="Genomic_DNA"/>
</dbReference>
<dbReference type="Proteomes" id="UP000789570">
    <property type="component" value="Unassembled WGS sequence"/>
</dbReference>